<dbReference type="Gene3D" id="3.30.70.1060">
    <property type="entry name" value="Dimeric alpha+beta barrel"/>
    <property type="match status" value="1"/>
</dbReference>
<evidence type="ECO:0000313" key="1">
    <source>
        <dbReference type="EMBL" id="SAL74332.1"/>
    </source>
</evidence>
<sequence>MSDLMDEIQQLIKPNLRKRLYVAFSYPVAPVEEIVPHIPEHLRYMMEFEDQVFLSGPFITEGQLVGEGMTVLHASSAGEAARFMENEPFIKRGLRRFELKLWELREGTVSIRTMLSDTRFDLG</sequence>
<dbReference type="AlphaFoldDB" id="A0A158JZI4"/>
<accession>A0A158JZI4</accession>
<name>A0A158JZI4_9BURK</name>
<dbReference type="InterPro" id="IPR011008">
    <property type="entry name" value="Dimeric_a/b-barrel"/>
</dbReference>
<reference evidence="1 2" key="1">
    <citation type="submission" date="2016-01" db="EMBL/GenBank/DDBJ databases">
        <authorList>
            <person name="Oliw E.H."/>
        </authorList>
    </citation>
    <scope>NUCLEOTIDE SEQUENCE [LARGE SCALE GENOMIC DNA]</scope>
    <source>
        <strain evidence="1">LMG 27134</strain>
    </source>
</reference>
<dbReference type="Proteomes" id="UP000054683">
    <property type="component" value="Unassembled WGS sequence"/>
</dbReference>
<gene>
    <name evidence="1" type="ORF">AWB69_09169</name>
</gene>
<dbReference type="OrthoDB" id="4186846at2"/>
<dbReference type="SUPFAM" id="SSF54909">
    <property type="entry name" value="Dimeric alpha+beta barrel"/>
    <property type="match status" value="1"/>
</dbReference>
<evidence type="ECO:0000313" key="2">
    <source>
        <dbReference type="Proteomes" id="UP000054683"/>
    </source>
</evidence>
<dbReference type="RefSeq" id="WP_062093142.1">
    <property type="nucleotide sequence ID" value="NZ_FCOK02000153.1"/>
</dbReference>
<protein>
    <submittedName>
        <fullName evidence="1">YciI-like protein</fullName>
    </submittedName>
</protein>
<dbReference type="EMBL" id="FCOK02000153">
    <property type="protein sequence ID" value="SAL74332.1"/>
    <property type="molecule type" value="Genomic_DNA"/>
</dbReference>
<organism evidence="1 2">
    <name type="scientific">Caballeronia udeis</name>
    <dbReference type="NCBI Taxonomy" id="1232866"/>
    <lineage>
        <taxon>Bacteria</taxon>
        <taxon>Pseudomonadati</taxon>
        <taxon>Pseudomonadota</taxon>
        <taxon>Betaproteobacteria</taxon>
        <taxon>Burkholderiales</taxon>
        <taxon>Burkholderiaceae</taxon>
        <taxon>Caballeronia</taxon>
    </lineage>
</organism>
<proteinExistence type="predicted"/>